<protein>
    <recommendedName>
        <fullName evidence="1">RNA polymerase sigma factor 70 region 4 type 2 domain-containing protein</fullName>
    </recommendedName>
</protein>
<proteinExistence type="predicted"/>
<evidence type="ECO:0000259" key="1">
    <source>
        <dbReference type="Pfam" id="PF08281"/>
    </source>
</evidence>
<dbReference type="GO" id="GO:0016987">
    <property type="term" value="F:sigma factor activity"/>
    <property type="evidence" value="ECO:0007669"/>
    <property type="project" value="InterPro"/>
</dbReference>
<dbReference type="Gene3D" id="1.10.10.10">
    <property type="entry name" value="Winged helix-like DNA-binding domain superfamily/Winged helix DNA-binding domain"/>
    <property type="match status" value="1"/>
</dbReference>
<name>A0A645IFC7_9ZZZZ</name>
<dbReference type="InterPro" id="IPR013249">
    <property type="entry name" value="RNA_pol_sigma70_r4_t2"/>
</dbReference>
<dbReference type="GO" id="GO:0003677">
    <property type="term" value="F:DNA binding"/>
    <property type="evidence" value="ECO:0007669"/>
    <property type="project" value="InterPro"/>
</dbReference>
<reference evidence="2" key="1">
    <citation type="submission" date="2019-08" db="EMBL/GenBank/DDBJ databases">
        <authorList>
            <person name="Kucharzyk K."/>
            <person name="Murdoch R.W."/>
            <person name="Higgins S."/>
            <person name="Loffler F."/>
        </authorList>
    </citation>
    <scope>NUCLEOTIDE SEQUENCE</scope>
</reference>
<feature type="domain" description="RNA polymerase sigma factor 70 region 4 type 2" evidence="1">
    <location>
        <begin position="1"/>
        <end position="32"/>
    </location>
</feature>
<dbReference type="GO" id="GO:0006352">
    <property type="term" value="P:DNA-templated transcription initiation"/>
    <property type="evidence" value="ECO:0007669"/>
    <property type="project" value="InterPro"/>
</dbReference>
<dbReference type="InterPro" id="IPR013324">
    <property type="entry name" value="RNA_pol_sigma_r3/r4-like"/>
</dbReference>
<dbReference type="Pfam" id="PF08281">
    <property type="entry name" value="Sigma70_r4_2"/>
    <property type="match status" value="1"/>
</dbReference>
<accession>A0A645IFC7</accession>
<organism evidence="2">
    <name type="scientific">bioreactor metagenome</name>
    <dbReference type="NCBI Taxonomy" id="1076179"/>
    <lineage>
        <taxon>unclassified sequences</taxon>
        <taxon>metagenomes</taxon>
        <taxon>ecological metagenomes</taxon>
    </lineage>
</organism>
<gene>
    <name evidence="2" type="ORF">SDC9_196794</name>
</gene>
<sequence>MHYYSGLKLSEIATALGIPLGTCKSRLNAALNSLGKQLHGNNIMMANEGEDVYGTI</sequence>
<evidence type="ECO:0000313" key="2">
    <source>
        <dbReference type="EMBL" id="MPN49179.1"/>
    </source>
</evidence>
<dbReference type="EMBL" id="VSSQ01112191">
    <property type="protein sequence ID" value="MPN49179.1"/>
    <property type="molecule type" value="Genomic_DNA"/>
</dbReference>
<dbReference type="InterPro" id="IPR036388">
    <property type="entry name" value="WH-like_DNA-bd_sf"/>
</dbReference>
<comment type="caution">
    <text evidence="2">The sequence shown here is derived from an EMBL/GenBank/DDBJ whole genome shotgun (WGS) entry which is preliminary data.</text>
</comment>
<dbReference type="SUPFAM" id="SSF88659">
    <property type="entry name" value="Sigma3 and sigma4 domains of RNA polymerase sigma factors"/>
    <property type="match status" value="1"/>
</dbReference>
<dbReference type="AlphaFoldDB" id="A0A645IFC7"/>